<keyword evidence="1" id="KW-1133">Transmembrane helix</keyword>
<organism evidence="2">
    <name type="scientific">Harvfovirus sp</name>
    <dbReference type="NCBI Taxonomy" id="2487768"/>
    <lineage>
        <taxon>Viruses</taxon>
        <taxon>Varidnaviria</taxon>
        <taxon>Bamfordvirae</taxon>
        <taxon>Nucleocytoviricota</taxon>
        <taxon>Megaviricetes</taxon>
        <taxon>Imitervirales</taxon>
        <taxon>Mimiviridae</taxon>
        <taxon>Klosneuvirinae</taxon>
    </lineage>
</organism>
<reference evidence="2" key="1">
    <citation type="submission" date="2018-10" db="EMBL/GenBank/DDBJ databases">
        <title>Hidden diversity of soil giant viruses.</title>
        <authorList>
            <person name="Schulz F."/>
            <person name="Alteio L."/>
            <person name="Goudeau D."/>
            <person name="Ryan E.M."/>
            <person name="Malmstrom R.R."/>
            <person name="Blanchard J."/>
            <person name="Woyke T."/>
        </authorList>
    </citation>
    <scope>NUCLEOTIDE SEQUENCE</scope>
    <source>
        <strain evidence="2">HAV1</strain>
    </source>
</reference>
<accession>A0A3G5A010</accession>
<dbReference type="EMBL" id="MK072244">
    <property type="protein sequence ID" value="AYV80482.1"/>
    <property type="molecule type" value="Genomic_DNA"/>
</dbReference>
<evidence type="ECO:0000256" key="1">
    <source>
        <dbReference type="SAM" id="Phobius"/>
    </source>
</evidence>
<feature type="transmembrane region" description="Helical" evidence="1">
    <location>
        <begin position="119"/>
        <end position="140"/>
    </location>
</feature>
<feature type="transmembrane region" description="Helical" evidence="1">
    <location>
        <begin position="82"/>
        <end position="99"/>
    </location>
</feature>
<feature type="transmembrane region" description="Helical" evidence="1">
    <location>
        <begin position="7"/>
        <end position="31"/>
    </location>
</feature>
<protein>
    <submittedName>
        <fullName evidence="2">Uncharacterized protein</fullName>
    </submittedName>
</protein>
<proteinExistence type="predicted"/>
<gene>
    <name evidence="2" type="ORF">Harvfovirus2_12</name>
</gene>
<keyword evidence="1" id="KW-0812">Transmembrane</keyword>
<evidence type="ECO:0000313" key="2">
    <source>
        <dbReference type="EMBL" id="AYV80482.1"/>
    </source>
</evidence>
<sequence length="158" mass="17586">MADVRKIVGCCIFVSGLLVFTYMILGLLILGNNRTVNTACEYLWAYSFSSVEVATFILVCIAFQGSIVSVGGTEFNTQKKITILYILLSLALFIWGIIIKAQITKECIAMYQTNAPQLYTLFQVSFALMIFIFITSLITISSIHTYLKHTPPPVVPII</sequence>
<feature type="transmembrane region" description="Helical" evidence="1">
    <location>
        <begin position="43"/>
        <end position="70"/>
    </location>
</feature>
<name>A0A3G5A010_9VIRU</name>
<keyword evidence="1" id="KW-0472">Membrane</keyword>